<evidence type="ECO:0000313" key="13">
    <source>
        <dbReference type="Proteomes" id="UP000470878"/>
    </source>
</evidence>
<dbReference type="SUPFAM" id="SSF52972">
    <property type="entry name" value="ITPase-like"/>
    <property type="match status" value="1"/>
</dbReference>
<dbReference type="HAMAP" id="MF_01405">
    <property type="entry name" value="Non_canon_purine_NTPase"/>
    <property type="match status" value="1"/>
</dbReference>
<keyword evidence="6 10" id="KW-0460">Magnesium</keyword>
<evidence type="ECO:0000256" key="6">
    <source>
        <dbReference type="ARBA" id="ARBA00022842"/>
    </source>
</evidence>
<evidence type="ECO:0000256" key="7">
    <source>
        <dbReference type="ARBA" id="ARBA00023080"/>
    </source>
</evidence>
<dbReference type="GO" id="GO:0009146">
    <property type="term" value="P:purine nucleoside triphosphate catabolic process"/>
    <property type="evidence" value="ECO:0007669"/>
    <property type="project" value="UniProtKB-UniRule"/>
</dbReference>
<sequence length="198" mass="21981">MNKLVIATNNVGKIKEYETFLTSLGFEIATLKDFPPIKIEENGTTFEENATIKASTVMMELGLPVLADDSGLVVDALNGEPGIHSARYAGDHDDLANRKKLLTKLQNIPYEKRTAHFHTTIVAIKPNGQKLIANGRVNGHILNTERGSNGFGYDPLFYVDALGCSMAELSPNQKNKISHRGNALKSFIKNFDKWWYSK</sequence>
<dbReference type="GO" id="GO:0046872">
    <property type="term" value="F:metal ion binding"/>
    <property type="evidence" value="ECO:0007669"/>
    <property type="project" value="UniProtKB-KW"/>
</dbReference>
<feature type="binding site" evidence="10">
    <location>
        <begin position="179"/>
        <end position="180"/>
    </location>
    <ligand>
        <name>substrate</name>
    </ligand>
</feature>
<dbReference type="NCBIfam" id="NF011397">
    <property type="entry name" value="PRK14822.1"/>
    <property type="match status" value="1"/>
</dbReference>
<evidence type="ECO:0000256" key="10">
    <source>
        <dbReference type="HAMAP-Rule" id="MF_01405"/>
    </source>
</evidence>
<reference evidence="12 13" key="1">
    <citation type="submission" date="2019-11" db="EMBL/GenBank/DDBJ databases">
        <title>Draft genome sequence of 12 host-associated Lactobacillus reuteri rodent strains.</title>
        <authorList>
            <person name="Zhang S."/>
            <person name="Ozcam M."/>
            <person name="Van Pijkeren J.P."/>
        </authorList>
    </citation>
    <scope>NUCLEOTIDE SEQUENCE [LARGE SCALE GENOMIC DNA]</scope>
    <source>
        <strain evidence="12 13">CR</strain>
    </source>
</reference>
<feature type="binding site" evidence="10">
    <location>
        <begin position="151"/>
        <end position="154"/>
    </location>
    <ligand>
        <name>substrate</name>
    </ligand>
</feature>
<comment type="catalytic activity">
    <reaction evidence="8 10">
        <text>dITP + H2O = dIMP + diphosphate + H(+)</text>
        <dbReference type="Rhea" id="RHEA:28342"/>
        <dbReference type="ChEBI" id="CHEBI:15377"/>
        <dbReference type="ChEBI" id="CHEBI:15378"/>
        <dbReference type="ChEBI" id="CHEBI:33019"/>
        <dbReference type="ChEBI" id="CHEBI:61194"/>
        <dbReference type="ChEBI" id="CHEBI:61382"/>
        <dbReference type="EC" id="3.6.1.66"/>
    </reaction>
</comment>
<feature type="active site" description="Proton acceptor" evidence="10">
    <location>
        <position position="69"/>
    </location>
</feature>
<dbReference type="GO" id="GO:0009117">
    <property type="term" value="P:nucleotide metabolic process"/>
    <property type="evidence" value="ECO:0007669"/>
    <property type="project" value="UniProtKB-KW"/>
</dbReference>
<comment type="catalytic activity">
    <reaction evidence="9 10">
        <text>XTP + H2O = XMP + diphosphate + H(+)</text>
        <dbReference type="Rhea" id="RHEA:28610"/>
        <dbReference type="ChEBI" id="CHEBI:15377"/>
        <dbReference type="ChEBI" id="CHEBI:15378"/>
        <dbReference type="ChEBI" id="CHEBI:33019"/>
        <dbReference type="ChEBI" id="CHEBI:57464"/>
        <dbReference type="ChEBI" id="CHEBI:61314"/>
        <dbReference type="EC" id="3.6.1.66"/>
    </reaction>
</comment>
<comment type="similarity">
    <text evidence="1 10 11">Belongs to the HAM1 NTPase family.</text>
</comment>
<evidence type="ECO:0000256" key="4">
    <source>
        <dbReference type="ARBA" id="ARBA00022741"/>
    </source>
</evidence>
<dbReference type="Proteomes" id="UP000470878">
    <property type="component" value="Unassembled WGS sequence"/>
</dbReference>
<feature type="binding site" evidence="10">
    <location>
        <position position="174"/>
    </location>
    <ligand>
        <name>substrate</name>
    </ligand>
</feature>
<evidence type="ECO:0000256" key="2">
    <source>
        <dbReference type="ARBA" id="ARBA00011738"/>
    </source>
</evidence>
<dbReference type="GO" id="GO:0035870">
    <property type="term" value="F:dITP diphosphatase activity"/>
    <property type="evidence" value="ECO:0007669"/>
    <property type="project" value="UniProtKB-UniRule"/>
</dbReference>
<dbReference type="EMBL" id="WJMX01000001">
    <property type="protein sequence ID" value="MRH79205.1"/>
    <property type="molecule type" value="Genomic_DNA"/>
</dbReference>
<dbReference type="CDD" id="cd00515">
    <property type="entry name" value="HAM1"/>
    <property type="match status" value="1"/>
</dbReference>
<keyword evidence="4 10" id="KW-0547">Nucleotide-binding</keyword>
<dbReference type="EC" id="3.6.1.66" evidence="10"/>
<dbReference type="InterPro" id="IPR029001">
    <property type="entry name" value="ITPase-like_fam"/>
</dbReference>
<dbReference type="GO" id="GO:0017111">
    <property type="term" value="F:ribonucleoside triphosphate phosphatase activity"/>
    <property type="evidence" value="ECO:0007669"/>
    <property type="project" value="InterPro"/>
</dbReference>
<comment type="caution">
    <text evidence="12">The sequence shown here is derived from an EMBL/GenBank/DDBJ whole genome shotgun (WGS) entry which is preliminary data.</text>
</comment>
<proteinExistence type="inferred from homology"/>
<feature type="binding site" evidence="10">
    <location>
        <position position="70"/>
    </location>
    <ligand>
        <name>substrate</name>
    </ligand>
</feature>
<evidence type="ECO:0000256" key="8">
    <source>
        <dbReference type="ARBA" id="ARBA00051875"/>
    </source>
</evidence>
<dbReference type="PANTHER" id="PTHR11067">
    <property type="entry name" value="INOSINE TRIPHOSPHATE PYROPHOSPHATASE/HAM1 PROTEIN"/>
    <property type="match status" value="1"/>
</dbReference>
<feature type="binding site" evidence="10">
    <location>
        <position position="40"/>
    </location>
    <ligand>
        <name>Mg(2+)</name>
        <dbReference type="ChEBI" id="CHEBI:18420"/>
    </ligand>
</feature>
<gene>
    <name evidence="12" type="ORF">GIX77_00155</name>
</gene>
<evidence type="ECO:0000256" key="3">
    <source>
        <dbReference type="ARBA" id="ARBA00022723"/>
    </source>
</evidence>
<dbReference type="NCBIfam" id="TIGR00042">
    <property type="entry name" value="RdgB/HAM1 family non-canonical purine NTP pyrophosphatase"/>
    <property type="match status" value="1"/>
</dbReference>
<dbReference type="RefSeq" id="WP_153702498.1">
    <property type="nucleotide sequence ID" value="NZ_WJMX01000001.1"/>
</dbReference>
<evidence type="ECO:0000256" key="5">
    <source>
        <dbReference type="ARBA" id="ARBA00022801"/>
    </source>
</evidence>
<dbReference type="Gene3D" id="3.90.950.10">
    <property type="match status" value="1"/>
</dbReference>
<evidence type="ECO:0000313" key="12">
    <source>
        <dbReference type="EMBL" id="MRH79205.1"/>
    </source>
</evidence>
<organism evidence="12 13">
    <name type="scientific">Limosilactobacillus reuteri</name>
    <name type="common">Lactobacillus reuteri</name>
    <dbReference type="NCBI Taxonomy" id="1598"/>
    <lineage>
        <taxon>Bacteria</taxon>
        <taxon>Bacillati</taxon>
        <taxon>Bacillota</taxon>
        <taxon>Bacilli</taxon>
        <taxon>Lactobacillales</taxon>
        <taxon>Lactobacillaceae</taxon>
        <taxon>Limosilactobacillus</taxon>
    </lineage>
</organism>
<comment type="cofactor">
    <cofactor evidence="10">
        <name>Mg(2+)</name>
        <dbReference type="ChEBI" id="CHEBI:18420"/>
    </cofactor>
    <text evidence="10">Binds 1 Mg(2+) ion per subunit.</text>
</comment>
<comment type="catalytic activity">
    <reaction evidence="10">
        <text>ITP + H2O = IMP + diphosphate + H(+)</text>
        <dbReference type="Rhea" id="RHEA:29399"/>
        <dbReference type="ChEBI" id="CHEBI:15377"/>
        <dbReference type="ChEBI" id="CHEBI:15378"/>
        <dbReference type="ChEBI" id="CHEBI:33019"/>
        <dbReference type="ChEBI" id="CHEBI:58053"/>
        <dbReference type="ChEBI" id="CHEBI:61402"/>
        <dbReference type="EC" id="3.6.1.66"/>
    </reaction>
</comment>
<keyword evidence="3 10" id="KW-0479">Metal-binding</keyword>
<dbReference type="InterPro" id="IPR002637">
    <property type="entry name" value="RdgB/HAM1"/>
</dbReference>
<dbReference type="FunFam" id="3.90.950.10:FF:000001">
    <property type="entry name" value="dITP/XTP pyrophosphatase"/>
    <property type="match status" value="1"/>
</dbReference>
<accession>A0A7X2KHZ9</accession>
<feature type="binding site" evidence="10">
    <location>
        <begin position="8"/>
        <end position="13"/>
    </location>
    <ligand>
        <name>substrate</name>
    </ligand>
</feature>
<comment type="function">
    <text evidence="10">Pyrophosphatase that catalyzes the hydrolysis of nucleoside triphosphates to their monophosphate derivatives, with a high preference for the non-canonical purine nucleotides XTP (xanthosine triphosphate), dITP (deoxyinosine triphosphate) and ITP. Seems to function as a house-cleaning enzyme that removes non-canonical purine nucleotides from the nucleotide pool, thus preventing their incorporation into DNA/RNA and avoiding chromosomal lesions.</text>
</comment>
<dbReference type="Pfam" id="PF01725">
    <property type="entry name" value="Ham1p_like"/>
    <property type="match status" value="1"/>
</dbReference>
<dbReference type="AlphaFoldDB" id="A0A7X2KHZ9"/>
<dbReference type="PANTHER" id="PTHR11067:SF9">
    <property type="entry name" value="INOSINE TRIPHOSPHATE PYROPHOSPHATASE"/>
    <property type="match status" value="1"/>
</dbReference>
<keyword evidence="7 10" id="KW-0546">Nucleotide metabolism</keyword>
<evidence type="ECO:0000256" key="1">
    <source>
        <dbReference type="ARBA" id="ARBA00008023"/>
    </source>
</evidence>
<dbReference type="GO" id="GO:0005829">
    <property type="term" value="C:cytosol"/>
    <property type="evidence" value="ECO:0007669"/>
    <property type="project" value="TreeGrafter"/>
</dbReference>
<dbReference type="GO" id="GO:0036220">
    <property type="term" value="F:ITP diphosphatase activity"/>
    <property type="evidence" value="ECO:0007669"/>
    <property type="project" value="UniProtKB-UniRule"/>
</dbReference>
<protein>
    <recommendedName>
        <fullName evidence="10">dITP/XTP pyrophosphatase</fullName>
        <ecNumber evidence="10">3.6.1.66</ecNumber>
    </recommendedName>
    <alternativeName>
        <fullName evidence="10">Non-canonical purine NTP pyrophosphatase</fullName>
    </alternativeName>
    <alternativeName>
        <fullName evidence="10">Non-standard purine NTP pyrophosphatase</fullName>
    </alternativeName>
    <alternativeName>
        <fullName evidence="10">Nucleoside-triphosphate diphosphatase</fullName>
    </alternativeName>
    <alternativeName>
        <fullName evidence="10">Nucleoside-triphosphate pyrophosphatase</fullName>
        <shortName evidence="10">NTPase</shortName>
    </alternativeName>
</protein>
<comment type="subunit">
    <text evidence="2 10">Homodimer.</text>
</comment>
<dbReference type="GO" id="GO:0036222">
    <property type="term" value="F:XTP diphosphatase activity"/>
    <property type="evidence" value="ECO:0007669"/>
    <property type="project" value="UniProtKB-UniRule"/>
</dbReference>
<feature type="binding site" evidence="10">
    <location>
        <position position="69"/>
    </location>
    <ligand>
        <name>Mg(2+)</name>
        <dbReference type="ChEBI" id="CHEBI:18420"/>
    </ligand>
</feature>
<evidence type="ECO:0000256" key="11">
    <source>
        <dbReference type="RuleBase" id="RU003781"/>
    </source>
</evidence>
<dbReference type="InterPro" id="IPR020922">
    <property type="entry name" value="dITP/XTP_pyrophosphatase"/>
</dbReference>
<dbReference type="GO" id="GO:0000166">
    <property type="term" value="F:nucleotide binding"/>
    <property type="evidence" value="ECO:0007669"/>
    <property type="project" value="UniProtKB-KW"/>
</dbReference>
<evidence type="ECO:0000256" key="9">
    <source>
        <dbReference type="ARBA" id="ARBA00052017"/>
    </source>
</evidence>
<name>A0A7X2KHZ9_LIMRT</name>
<keyword evidence="5 10" id="KW-0378">Hydrolase</keyword>